<feature type="compositionally biased region" description="Polar residues" evidence="1">
    <location>
        <begin position="166"/>
        <end position="176"/>
    </location>
</feature>
<feature type="compositionally biased region" description="Basic and acidic residues" evidence="1">
    <location>
        <begin position="579"/>
        <end position="590"/>
    </location>
</feature>
<dbReference type="Proteomes" id="UP000007151">
    <property type="component" value="Unassembled WGS sequence"/>
</dbReference>
<dbReference type="OrthoDB" id="5917212at2759"/>
<feature type="compositionally biased region" description="Acidic residues" evidence="1">
    <location>
        <begin position="303"/>
        <end position="320"/>
    </location>
</feature>
<dbReference type="EMBL" id="AGBW02008977">
    <property type="protein sequence ID" value="OWR52014.1"/>
    <property type="molecule type" value="Genomic_DNA"/>
</dbReference>
<reference evidence="2 3" key="1">
    <citation type="journal article" date="2011" name="Cell">
        <title>The monarch butterfly genome yields insights into long-distance migration.</title>
        <authorList>
            <person name="Zhan S."/>
            <person name="Merlin C."/>
            <person name="Boore J.L."/>
            <person name="Reppert S.M."/>
        </authorList>
    </citation>
    <scope>NUCLEOTIDE SEQUENCE [LARGE SCALE GENOMIC DNA]</scope>
    <source>
        <strain evidence="2">F-2</strain>
    </source>
</reference>
<feature type="compositionally biased region" description="Acidic residues" evidence="1">
    <location>
        <begin position="16"/>
        <end position="27"/>
    </location>
</feature>
<accession>A0A212FE57</accession>
<dbReference type="PANTHER" id="PTHR16156">
    <property type="entry name" value="AFTIPHILIN A-RELATED"/>
    <property type="match status" value="1"/>
</dbReference>
<feature type="region of interest" description="Disordered" evidence="1">
    <location>
        <begin position="453"/>
        <end position="477"/>
    </location>
</feature>
<dbReference type="PANTHER" id="PTHR16156:SF10">
    <property type="entry name" value="AFTIPHILIN-RELATED"/>
    <property type="match status" value="1"/>
</dbReference>
<dbReference type="GO" id="GO:0030121">
    <property type="term" value="C:AP-1 adaptor complex"/>
    <property type="evidence" value="ECO:0007669"/>
    <property type="project" value="TreeGrafter"/>
</dbReference>
<proteinExistence type="predicted"/>
<comment type="caution">
    <text evidence="2">The sequence shown here is derived from an EMBL/GenBank/DDBJ whole genome shotgun (WGS) entry which is preliminary data.</text>
</comment>
<feature type="region of interest" description="Disordered" evidence="1">
    <location>
        <begin position="295"/>
        <end position="342"/>
    </location>
</feature>
<dbReference type="KEGG" id="dpl:KGM_202313"/>
<protein>
    <submittedName>
        <fullName evidence="2">Uncharacterized protein</fullName>
    </submittedName>
</protein>
<organism evidence="2 3">
    <name type="scientific">Danaus plexippus plexippus</name>
    <dbReference type="NCBI Taxonomy" id="278856"/>
    <lineage>
        <taxon>Eukaryota</taxon>
        <taxon>Metazoa</taxon>
        <taxon>Ecdysozoa</taxon>
        <taxon>Arthropoda</taxon>
        <taxon>Hexapoda</taxon>
        <taxon>Insecta</taxon>
        <taxon>Pterygota</taxon>
        <taxon>Neoptera</taxon>
        <taxon>Endopterygota</taxon>
        <taxon>Lepidoptera</taxon>
        <taxon>Glossata</taxon>
        <taxon>Ditrysia</taxon>
        <taxon>Papilionoidea</taxon>
        <taxon>Nymphalidae</taxon>
        <taxon>Danainae</taxon>
        <taxon>Danaini</taxon>
        <taxon>Danaina</taxon>
        <taxon>Danaus</taxon>
        <taxon>Danaus</taxon>
    </lineage>
</organism>
<feature type="region of interest" description="Disordered" evidence="1">
    <location>
        <begin position="1"/>
        <end position="40"/>
    </location>
</feature>
<keyword evidence="3" id="KW-1185">Reference proteome</keyword>
<dbReference type="AlphaFoldDB" id="A0A212FE57"/>
<dbReference type="Pfam" id="PF15045">
    <property type="entry name" value="Clathrin_bdg"/>
    <property type="match status" value="1"/>
</dbReference>
<feature type="region of interest" description="Disordered" evidence="1">
    <location>
        <begin position="881"/>
        <end position="904"/>
    </location>
</feature>
<feature type="compositionally biased region" description="Basic and acidic residues" evidence="1">
    <location>
        <begin position="128"/>
        <end position="155"/>
    </location>
</feature>
<dbReference type="GO" id="GO:0032588">
    <property type="term" value="C:trans-Golgi network membrane"/>
    <property type="evidence" value="ECO:0007669"/>
    <property type="project" value="InterPro"/>
</dbReference>
<feature type="compositionally biased region" description="Basic and acidic residues" evidence="1">
    <location>
        <begin position="321"/>
        <end position="333"/>
    </location>
</feature>
<gene>
    <name evidence="2" type="ORF">KGM_202313</name>
</gene>
<dbReference type="InterPro" id="IPR046359">
    <property type="entry name" value="Aftin-like"/>
</dbReference>
<dbReference type="GO" id="GO:0030276">
    <property type="term" value="F:clathrin binding"/>
    <property type="evidence" value="ECO:0007669"/>
    <property type="project" value="InterPro"/>
</dbReference>
<name>A0A212FE57_DANPL</name>
<dbReference type="InterPro" id="IPR029205">
    <property type="entry name" value="Clathrin-bd"/>
</dbReference>
<evidence type="ECO:0000256" key="1">
    <source>
        <dbReference type="SAM" id="MobiDB-lite"/>
    </source>
</evidence>
<feature type="compositionally biased region" description="Polar residues" evidence="1">
    <location>
        <begin position="453"/>
        <end position="462"/>
    </location>
</feature>
<dbReference type="eggNOG" id="ENOG502QPXF">
    <property type="taxonomic scope" value="Eukaryota"/>
</dbReference>
<evidence type="ECO:0000313" key="2">
    <source>
        <dbReference type="EMBL" id="OWR52014.1"/>
    </source>
</evidence>
<feature type="region of interest" description="Disordered" evidence="1">
    <location>
        <begin position="569"/>
        <end position="612"/>
    </location>
</feature>
<evidence type="ECO:0000313" key="3">
    <source>
        <dbReference type="Proteomes" id="UP000007151"/>
    </source>
</evidence>
<feature type="region of interest" description="Disordered" evidence="1">
    <location>
        <begin position="123"/>
        <end position="180"/>
    </location>
</feature>
<dbReference type="STRING" id="278856.A0A212FE57"/>
<sequence length="1014" mass="113488">MSIPPLVCSTPPPPEQCEDDKDHEDFDLQYNLSPDDDEDNNEFNYGNYTTYNYQTATEPVGDIQWPHNVSETTDNIDKFSIKSEINSCDNITPISLNNDNTSKVEEAIIEDLNLIIDKDNIDSTDLEPCSKLESNKDDSSASSDNDSRIKEHGNSDVEPEDLAPTLESNESTSGSPYFNEEICDKETQVIEVCDVDMNDTTMVNEINTAETTTARDNLASVKGSEENVIESENVADVNKTVVSDDDFGDFEDFQFTNTQREQVLPISSENPWDDTCGSPAFVEFKANFDNNEIASKDSYDVSPEIEEPKVDDDDDDFGDFDDFKSSEPVKETTEDVNDPTPVFDVSLPDNELQICESISGLLTPIFAEEILEPDDEIVGKLESFLSETWGHLIDIDVRQPYMVNWNNSLGQKTLLKALCIDSRNILFGPKWHYNMPKYAANLSAAPLQPQKQIQQSNSINTDTSEKTNKEPTTWVDPFTQDGQEYTYAEALLLDLEHLMATLDQMAHKHSTLKISELLSHACNTENESTIEPPKRPTDLDVFGDTPTPMNKIYSSTIKVQPVRHINLPDTHIFTPTDSETPRSKTIHYDTESNPVPIPMIENGKNEDNPSSDNTEIDNEYWEFQDFKAQNEVASIEMIQATELKTEPQPPVNAVPNPSVTYQTQILQPIKMEPVMPTLNWPDPGEVKETFDDFSDFISNSTWNTDKGTNPSVLDKKVDEDAKETKEVNTIKLDCIDDDFNTFQTAPASTVTNDFLDTFTSPQIVSQNFIPKITPDNNKTILSESKDKNVDHSSMKMETKSPSLKASATDSMFKQMPNNNPIKHLTSDILQPTNASTSGFNRNQQNSVQILQPLSLEGYSQINWPNPGIDLQDLSRFNPVDSVHTIKNDGSGSGNSKGSSPAHNVSVVHKETAEDDIWGDFVSSVPKPQTATAKTVPTFLDDDEWTDFVSSPSVKPVNGLSTISLNVHTNLNMHKTNTNKLARANQMQLDIPQLNYITPKSNNRGIYTEKHFQNL</sequence>